<evidence type="ECO:0000313" key="2">
    <source>
        <dbReference type="EMBL" id="THF66842.1"/>
    </source>
</evidence>
<dbReference type="EMBL" id="SSOC01000001">
    <property type="protein sequence ID" value="THF66842.1"/>
    <property type="molecule type" value="Genomic_DNA"/>
</dbReference>
<dbReference type="OrthoDB" id="8912189at2"/>
<evidence type="ECO:0000256" key="1">
    <source>
        <dbReference type="SAM" id="MobiDB-lite"/>
    </source>
</evidence>
<organism evidence="2 3">
    <name type="scientific">Pseudothauera nasutitermitis</name>
    <dbReference type="NCBI Taxonomy" id="2565930"/>
    <lineage>
        <taxon>Bacteria</taxon>
        <taxon>Pseudomonadati</taxon>
        <taxon>Pseudomonadota</taxon>
        <taxon>Betaproteobacteria</taxon>
        <taxon>Rhodocyclales</taxon>
        <taxon>Zoogloeaceae</taxon>
        <taxon>Pseudothauera</taxon>
    </lineage>
</organism>
<keyword evidence="3" id="KW-1185">Reference proteome</keyword>
<name>A0A4S4B2M6_9RHOO</name>
<feature type="region of interest" description="Disordered" evidence="1">
    <location>
        <begin position="1"/>
        <end position="48"/>
    </location>
</feature>
<dbReference type="AlphaFoldDB" id="A0A4S4B2M6"/>
<feature type="compositionally biased region" description="Low complexity" evidence="1">
    <location>
        <begin position="39"/>
        <end position="48"/>
    </location>
</feature>
<dbReference type="Proteomes" id="UP000308430">
    <property type="component" value="Unassembled WGS sequence"/>
</dbReference>
<evidence type="ECO:0000313" key="3">
    <source>
        <dbReference type="Proteomes" id="UP000308430"/>
    </source>
</evidence>
<sequence>MTKKNLTLVLPQSRPRNPLRVPGLTRRAGPHGNTRKAARQQARQRTQQSLAALLAGDIAEFEID</sequence>
<reference evidence="2 3" key="1">
    <citation type="submission" date="2019-04" db="EMBL/GenBank/DDBJ databases">
        <title>Azoarcus nasutitermitis sp. nov. isolated from termite nest.</title>
        <authorList>
            <person name="Lin S.-Y."/>
            <person name="Hameed A."/>
            <person name="Hsu Y.-H."/>
            <person name="Young C.-C."/>
        </authorList>
    </citation>
    <scope>NUCLEOTIDE SEQUENCE [LARGE SCALE GENOMIC DNA]</scope>
    <source>
        <strain evidence="2 3">CC-YHH838</strain>
    </source>
</reference>
<dbReference type="RefSeq" id="WP_136346251.1">
    <property type="nucleotide sequence ID" value="NZ_SSOC01000001.1"/>
</dbReference>
<gene>
    <name evidence="2" type="ORF">E6C76_00145</name>
</gene>
<protein>
    <submittedName>
        <fullName evidence="2">Uncharacterized protein</fullName>
    </submittedName>
</protein>
<accession>A0A4S4B2M6</accession>
<proteinExistence type="predicted"/>
<comment type="caution">
    <text evidence="2">The sequence shown here is derived from an EMBL/GenBank/DDBJ whole genome shotgun (WGS) entry which is preliminary data.</text>
</comment>